<dbReference type="EMBL" id="JAPZBS010000009">
    <property type="protein sequence ID" value="KAJ5359053.1"/>
    <property type="molecule type" value="Genomic_DNA"/>
</dbReference>
<proteinExistence type="predicted"/>
<reference evidence="2" key="1">
    <citation type="submission" date="2022-11" db="EMBL/GenBank/DDBJ databases">
        <authorList>
            <person name="Petersen C."/>
        </authorList>
    </citation>
    <scope>NUCLEOTIDE SEQUENCE</scope>
    <source>
        <strain evidence="2">IBT 29864</strain>
    </source>
</reference>
<keyword evidence="3" id="KW-1185">Reference proteome</keyword>
<evidence type="ECO:0000313" key="2">
    <source>
        <dbReference type="EMBL" id="KAJ5359053.1"/>
    </source>
</evidence>
<gene>
    <name evidence="2" type="ORF">N7496_011466</name>
</gene>
<reference evidence="2" key="2">
    <citation type="journal article" date="2023" name="IMA Fungus">
        <title>Comparative genomic study of the Penicillium genus elucidates a diverse pangenome and 15 lateral gene transfer events.</title>
        <authorList>
            <person name="Petersen C."/>
            <person name="Sorensen T."/>
            <person name="Nielsen M.R."/>
            <person name="Sondergaard T.E."/>
            <person name="Sorensen J.L."/>
            <person name="Fitzpatrick D.A."/>
            <person name="Frisvad J.C."/>
            <person name="Nielsen K.L."/>
        </authorList>
    </citation>
    <scope>NUCLEOTIDE SEQUENCE</scope>
    <source>
        <strain evidence="2">IBT 29864</strain>
    </source>
</reference>
<protein>
    <submittedName>
        <fullName evidence="2">Uncharacterized protein</fullName>
    </submittedName>
</protein>
<evidence type="ECO:0000256" key="1">
    <source>
        <dbReference type="SAM" id="MobiDB-lite"/>
    </source>
</evidence>
<dbReference type="Proteomes" id="UP001147782">
    <property type="component" value="Unassembled WGS sequence"/>
</dbReference>
<dbReference type="OrthoDB" id="4369127at2759"/>
<feature type="region of interest" description="Disordered" evidence="1">
    <location>
        <begin position="1"/>
        <end position="22"/>
    </location>
</feature>
<comment type="caution">
    <text evidence="2">The sequence shown here is derived from an EMBL/GenBank/DDBJ whole genome shotgun (WGS) entry which is preliminary data.</text>
</comment>
<organism evidence="2 3">
    <name type="scientific">Penicillium cataractarum</name>
    <dbReference type="NCBI Taxonomy" id="2100454"/>
    <lineage>
        <taxon>Eukaryota</taxon>
        <taxon>Fungi</taxon>
        <taxon>Dikarya</taxon>
        <taxon>Ascomycota</taxon>
        <taxon>Pezizomycotina</taxon>
        <taxon>Eurotiomycetes</taxon>
        <taxon>Eurotiomycetidae</taxon>
        <taxon>Eurotiales</taxon>
        <taxon>Aspergillaceae</taxon>
        <taxon>Penicillium</taxon>
    </lineage>
</organism>
<sequence>MTTMSNHKSTKGIENHTHLGSSATDKLNKRLIRVSQYVSHLSQFPSAVPVNPESNVLEEIVDANLVEADVTLVAQLHDCNPTHVEALRRGYQVNSVMAKFWRNTYGGSALSHAFVWFPLHLPKVVEIEIAIYISFYR</sequence>
<dbReference type="AlphaFoldDB" id="A0A9W9RK80"/>
<evidence type="ECO:0000313" key="3">
    <source>
        <dbReference type="Proteomes" id="UP001147782"/>
    </source>
</evidence>
<dbReference type="RefSeq" id="XP_056550339.1">
    <property type="nucleotide sequence ID" value="XM_056704379.1"/>
</dbReference>
<name>A0A9W9RK80_9EURO</name>
<accession>A0A9W9RK80</accession>
<dbReference type="GeneID" id="81443558"/>